<sequence>MNLSLRETEREEQRKIQLFAPLSVSERGWGRGQIRLVELT</sequence>
<protein>
    <submittedName>
        <fullName evidence="1">Uncharacterized protein</fullName>
    </submittedName>
</protein>
<evidence type="ECO:0000313" key="1">
    <source>
        <dbReference type="EMBL" id="QFS44326.1"/>
    </source>
</evidence>
<accession>A0A5P8VW16</accession>
<dbReference type="Proteomes" id="UP000326678">
    <property type="component" value="Chromosome Gxm1"/>
</dbReference>
<organism evidence="1 2">
    <name type="scientific">Nostoc sphaeroides CCNUC1</name>
    <dbReference type="NCBI Taxonomy" id="2653204"/>
    <lineage>
        <taxon>Bacteria</taxon>
        <taxon>Bacillati</taxon>
        <taxon>Cyanobacteriota</taxon>
        <taxon>Cyanophyceae</taxon>
        <taxon>Nostocales</taxon>
        <taxon>Nostocaceae</taxon>
        <taxon>Nostoc</taxon>
    </lineage>
</organism>
<keyword evidence="2" id="KW-1185">Reference proteome</keyword>
<reference evidence="1 2" key="1">
    <citation type="submission" date="2019-10" db="EMBL/GenBank/DDBJ databases">
        <title>Genomic and transcriptomic insights into the perfect genentic adaptation of a filamentous nitrogen-fixing cyanobacterium to rice fields.</title>
        <authorList>
            <person name="Chen Z."/>
        </authorList>
    </citation>
    <scope>NUCLEOTIDE SEQUENCE [LARGE SCALE GENOMIC DNA]</scope>
    <source>
        <strain evidence="1">CCNUC1</strain>
    </source>
</reference>
<dbReference type="KEGG" id="nsh:GXM_01799"/>
<evidence type="ECO:0000313" key="2">
    <source>
        <dbReference type="Proteomes" id="UP000326678"/>
    </source>
</evidence>
<gene>
    <name evidence="1" type="ORF">GXM_01799</name>
</gene>
<dbReference type="EMBL" id="CP045226">
    <property type="protein sequence ID" value="QFS44326.1"/>
    <property type="molecule type" value="Genomic_DNA"/>
</dbReference>
<dbReference type="AlphaFoldDB" id="A0A5P8VW16"/>
<name>A0A5P8VW16_9NOSO</name>
<proteinExistence type="predicted"/>